<gene>
    <name evidence="2" type="ORF">DS957_029325</name>
</gene>
<evidence type="ECO:0000256" key="1">
    <source>
        <dbReference type="SAM" id="Coils"/>
    </source>
</evidence>
<dbReference type="Proteomes" id="UP000253437">
    <property type="component" value="Unassembled WGS sequence"/>
</dbReference>
<dbReference type="AlphaFoldDB" id="A0A8B3D714"/>
<evidence type="ECO:0000313" key="2">
    <source>
        <dbReference type="EMBL" id="RIV97551.1"/>
    </source>
</evidence>
<feature type="non-terminal residue" evidence="2">
    <location>
        <position position="1"/>
    </location>
</feature>
<sequence>VMFANQDTDTRVFLENDKIYYTGTLTPEGNESVFKVYNDSKVKPKTLSITSDGGDVELGIALGEWVFDKKLDVEVEDYCLSSCANYIFTSGRYKYISNKAIIGFHGGASSQEFDTSEIDEMFETLPKKKREEEVKKLLQQMQAYLDEVKKDEDALFKKTKVKQEITTLGQSQTYRKFDPEQYTGWTYLPQDYSKLGVRNVIVKNPPWKLVQQQNFGKLFIVNVDTDN</sequence>
<dbReference type="InterPro" id="IPR029045">
    <property type="entry name" value="ClpP/crotonase-like_dom_sf"/>
</dbReference>
<name>A0A8B3D714_VIBHA</name>
<feature type="coiled-coil region" evidence="1">
    <location>
        <begin position="127"/>
        <end position="154"/>
    </location>
</feature>
<reference evidence="2 3" key="1">
    <citation type="submission" date="2018-08" db="EMBL/GenBank/DDBJ databases">
        <title>Vibrio harveyi strains pathogenic to white snook Centropomus viridis Lockington (1877) and potential probiotic bacteria.</title>
        <authorList>
            <person name="Soto-Rodriguez S."/>
            <person name="Gomez-Gil B."/>
            <person name="Lozano-Olvera R."/>
        </authorList>
    </citation>
    <scope>NUCLEOTIDE SEQUENCE [LARGE SCALE GENOMIC DNA]</scope>
    <source>
        <strain evidence="2 3">CAIM 1508</strain>
    </source>
</reference>
<evidence type="ECO:0000313" key="3">
    <source>
        <dbReference type="Proteomes" id="UP000253437"/>
    </source>
</evidence>
<organism evidence="2 3">
    <name type="scientific">Vibrio harveyi</name>
    <name type="common">Beneckea harveyi</name>
    <dbReference type="NCBI Taxonomy" id="669"/>
    <lineage>
        <taxon>Bacteria</taxon>
        <taxon>Pseudomonadati</taxon>
        <taxon>Pseudomonadota</taxon>
        <taxon>Gammaproteobacteria</taxon>
        <taxon>Vibrionales</taxon>
        <taxon>Vibrionaceae</taxon>
        <taxon>Vibrio</taxon>
    </lineage>
</organism>
<dbReference type="Gene3D" id="3.90.226.10">
    <property type="entry name" value="2-enoyl-CoA Hydratase, Chain A, domain 1"/>
    <property type="match status" value="1"/>
</dbReference>
<comment type="caution">
    <text evidence="2">The sequence shown here is derived from an EMBL/GenBank/DDBJ whole genome shotgun (WGS) entry which is preliminary data.</text>
</comment>
<dbReference type="SUPFAM" id="SSF52096">
    <property type="entry name" value="ClpP/crotonase"/>
    <property type="match status" value="1"/>
</dbReference>
<protein>
    <submittedName>
        <fullName evidence="2">Peptidase</fullName>
    </submittedName>
</protein>
<proteinExistence type="predicted"/>
<dbReference type="EMBL" id="QOUW02000330">
    <property type="protein sequence ID" value="RIV97551.1"/>
    <property type="molecule type" value="Genomic_DNA"/>
</dbReference>
<keyword evidence="1" id="KW-0175">Coiled coil</keyword>
<dbReference type="RefSeq" id="WP_114093242.1">
    <property type="nucleotide sequence ID" value="NZ_QOUW02000330.1"/>
</dbReference>
<accession>A0A8B3D714</accession>